<proteinExistence type="predicted"/>
<keyword evidence="3" id="KW-1185">Reference proteome</keyword>
<evidence type="ECO:0000313" key="3">
    <source>
        <dbReference type="Proteomes" id="UP001148838"/>
    </source>
</evidence>
<accession>A0ABQ8SGS5</accession>
<dbReference type="PANTHER" id="PTHR47644">
    <property type="entry name" value="AGAP008221-PA"/>
    <property type="match status" value="1"/>
</dbReference>
<reference evidence="2 3" key="1">
    <citation type="journal article" date="2022" name="Allergy">
        <title>Genome assembly and annotation of Periplaneta americana reveal a comprehensive cockroach allergen profile.</title>
        <authorList>
            <person name="Wang L."/>
            <person name="Xiong Q."/>
            <person name="Saelim N."/>
            <person name="Wang L."/>
            <person name="Nong W."/>
            <person name="Wan A.T."/>
            <person name="Shi M."/>
            <person name="Liu X."/>
            <person name="Cao Q."/>
            <person name="Hui J.H.L."/>
            <person name="Sookrung N."/>
            <person name="Leung T.F."/>
            <person name="Tungtrongchitr A."/>
            <person name="Tsui S.K.W."/>
        </authorList>
    </citation>
    <scope>NUCLEOTIDE SEQUENCE [LARGE SCALE GENOMIC DNA]</scope>
    <source>
        <strain evidence="2">PWHHKU_190912</strain>
    </source>
</reference>
<dbReference type="PANTHER" id="PTHR47644:SF1">
    <property type="entry name" value="PDZ DOMAIN-CONTAINING PROTEIN"/>
    <property type="match status" value="1"/>
</dbReference>
<feature type="region of interest" description="Disordered" evidence="1">
    <location>
        <begin position="290"/>
        <end position="311"/>
    </location>
</feature>
<dbReference type="Proteomes" id="UP001148838">
    <property type="component" value="Unassembled WGS sequence"/>
</dbReference>
<protein>
    <submittedName>
        <fullName evidence="2">Uncharacterized protein</fullName>
    </submittedName>
</protein>
<evidence type="ECO:0000313" key="2">
    <source>
        <dbReference type="EMBL" id="KAJ4433330.1"/>
    </source>
</evidence>
<gene>
    <name evidence="2" type="ORF">ANN_15589</name>
</gene>
<organism evidence="2 3">
    <name type="scientific">Periplaneta americana</name>
    <name type="common">American cockroach</name>
    <name type="synonym">Blatta americana</name>
    <dbReference type="NCBI Taxonomy" id="6978"/>
    <lineage>
        <taxon>Eukaryota</taxon>
        <taxon>Metazoa</taxon>
        <taxon>Ecdysozoa</taxon>
        <taxon>Arthropoda</taxon>
        <taxon>Hexapoda</taxon>
        <taxon>Insecta</taxon>
        <taxon>Pterygota</taxon>
        <taxon>Neoptera</taxon>
        <taxon>Polyneoptera</taxon>
        <taxon>Dictyoptera</taxon>
        <taxon>Blattodea</taxon>
        <taxon>Blattoidea</taxon>
        <taxon>Blattidae</taxon>
        <taxon>Blattinae</taxon>
        <taxon>Periplaneta</taxon>
    </lineage>
</organism>
<dbReference type="EMBL" id="JAJSOF020000027">
    <property type="protein sequence ID" value="KAJ4433330.1"/>
    <property type="molecule type" value="Genomic_DNA"/>
</dbReference>
<name>A0ABQ8SGS5_PERAM</name>
<comment type="caution">
    <text evidence="2">The sequence shown here is derived from an EMBL/GenBank/DDBJ whole genome shotgun (WGS) entry which is preliminary data.</text>
</comment>
<evidence type="ECO:0000256" key="1">
    <source>
        <dbReference type="SAM" id="MobiDB-lite"/>
    </source>
</evidence>
<sequence>MGGESLFPMTHFHLERVSLAVLCYPSPLMELLSLSGTPVVEIPCHESLLSKNLKVRIYKTVITPVVLYGCGTWTLTLREEQRLRVFENKVLRKLFGANRDEVTGEWRKLHNTELHALYSSPDIIRNIKSRRLRWAGHVARMGESRNAYRADIVPELAPCYESEDETMGRRNKVASDLHLQRNKRGTPLYSKEDIREQYCITSKQLDVLERARGSGLFGCLSNYHCTVYNSTNAQENRAFLGGFITTLFDAKYSYVKIIGTYKTRGFVISKKGILCVPNKTGKAQMRLIPEWKKQANPPPVTSRSTPRDDTN</sequence>